<reference evidence="4" key="1">
    <citation type="journal article" date="2020" name="Stud. Mycol.">
        <title>101 Dothideomycetes genomes: A test case for predicting lifestyles and emergence of pathogens.</title>
        <authorList>
            <person name="Haridas S."/>
            <person name="Albert R."/>
            <person name="Binder M."/>
            <person name="Bloem J."/>
            <person name="LaButti K."/>
            <person name="Salamov A."/>
            <person name="Andreopoulos B."/>
            <person name="Baker S."/>
            <person name="Barry K."/>
            <person name="Bills G."/>
            <person name="Bluhm B."/>
            <person name="Cannon C."/>
            <person name="Castanera R."/>
            <person name="Culley D."/>
            <person name="Daum C."/>
            <person name="Ezra D."/>
            <person name="Gonzalez J."/>
            <person name="Henrissat B."/>
            <person name="Kuo A."/>
            <person name="Liang C."/>
            <person name="Lipzen A."/>
            <person name="Lutzoni F."/>
            <person name="Magnuson J."/>
            <person name="Mondo S."/>
            <person name="Nolan M."/>
            <person name="Ohm R."/>
            <person name="Pangilinan J."/>
            <person name="Park H.-J."/>
            <person name="Ramirez L."/>
            <person name="Alfaro M."/>
            <person name="Sun H."/>
            <person name="Tritt A."/>
            <person name="Yoshinaga Y."/>
            <person name="Zwiers L.-H."/>
            <person name="Turgeon B."/>
            <person name="Goodwin S."/>
            <person name="Spatafora J."/>
            <person name="Crous P."/>
            <person name="Grigoriev I."/>
        </authorList>
    </citation>
    <scope>NUCLEOTIDE SEQUENCE [LARGE SCALE GENOMIC DNA]</scope>
    <source>
        <strain evidence="4">CBS 304.66</strain>
    </source>
</reference>
<sequence length="810" mass="91045">MSRPTSQASTITEKASNGRSRTLSLKTNTKPPINAPVDIKLFVTNLRLLNLDCRSDWPGITVHTFSSKNADQKQRIGGVEWGLFRLFEIWDPEETSQKLQPFFPPLEPLQSLNLRSALYRSLNELKKNGVLGRESVLRKSMLDECKGDKFFEILALFSTTVLKKVLKAQNDMKGRSTVAKDLSMATSLSSEKQASLLPLALAHKAALVNVLKRKDEKRRKYTEFARALEFKAGEFNQRHKQCTATPRSQKLFIPHNEAAAIKKQLQDNWVGNQKWLDVMLHGDDTQIEDGFLKMSFKDIWRMVESGGKLEGAAPAVGMLEDLQLRLEAQKTRLAKWKQFHERIREENSTSTSSYDSKLQAPAHEFKFDDHLKLQLRSMKVAEEESTKERPLRPEYQVIIAEMDAELSRISTTRYNRSVGPMMKRRGSSFSSTHFPTTRRKSHSESASRKSPLPVAEKPTKPTFLLKEKSQEKIIYQRQQVLPITDVPALPTATPLDSEATLVGHSSTILRSMSHLSQAAEAPVEEQVHQNIIQETSDPLPIASSPPPEHRSPSSQPCSYYPSEPPVLEPPPLTSEDALVEQIISSIETTTPSPVKQQPRLSLLERTRMSIARNTSFPPITEYPPPPSPPPDLPTQLTNAPLNRRTSLLERTRLSMAAMAHNPRPQPNKDKRKSRARESLYPINQFDTPRNRKSIQVIEEARSGSQTPKEDLFSDDADYERIFKSRPRIAHSPVFTPPMRNDIDGGGGREDVDGNFSGLGTRGDGQFDEGVTGVDLDDVDADEDAEGFTQAWENSPLRRAGGGLRGRGKLF</sequence>
<gene>
    <name evidence="3" type="ORF">CC78DRAFT_571573</name>
</gene>
<feature type="compositionally biased region" description="Pro residues" evidence="1">
    <location>
        <begin position="620"/>
        <end position="632"/>
    </location>
</feature>
<evidence type="ECO:0000313" key="4">
    <source>
        <dbReference type="Proteomes" id="UP000800093"/>
    </source>
</evidence>
<dbReference type="GO" id="GO:0070652">
    <property type="term" value="C:HAUS complex"/>
    <property type="evidence" value="ECO:0007669"/>
    <property type="project" value="InterPro"/>
</dbReference>
<evidence type="ECO:0000256" key="1">
    <source>
        <dbReference type="SAM" id="MobiDB-lite"/>
    </source>
</evidence>
<proteinExistence type="predicted"/>
<keyword evidence="4" id="KW-1185">Reference proteome</keyword>
<feature type="region of interest" description="Disordered" evidence="1">
    <location>
        <begin position="787"/>
        <end position="810"/>
    </location>
</feature>
<dbReference type="InterPro" id="IPR028163">
    <property type="entry name" value="HAUS_6_N"/>
</dbReference>
<name>A0A9P4JZK5_9PLEO</name>
<dbReference type="AlphaFoldDB" id="A0A9P4JZK5"/>
<accession>A0A9P4JZK5</accession>
<evidence type="ECO:0000313" key="3">
    <source>
        <dbReference type="EMBL" id="KAF2259852.1"/>
    </source>
</evidence>
<feature type="compositionally biased region" description="Low complexity" evidence="1">
    <location>
        <begin position="552"/>
        <end position="561"/>
    </location>
</feature>
<dbReference type="EMBL" id="ML986696">
    <property type="protein sequence ID" value="KAF2259852.1"/>
    <property type="molecule type" value="Genomic_DNA"/>
</dbReference>
<dbReference type="Proteomes" id="UP000800093">
    <property type="component" value="Unassembled WGS sequence"/>
</dbReference>
<dbReference type="OrthoDB" id="5575722at2759"/>
<feature type="region of interest" description="Disordered" evidence="1">
    <location>
        <begin position="749"/>
        <end position="773"/>
    </location>
</feature>
<feature type="compositionally biased region" description="Pro residues" evidence="1">
    <location>
        <begin position="562"/>
        <end position="572"/>
    </location>
</feature>
<feature type="region of interest" description="Disordered" evidence="1">
    <location>
        <begin position="537"/>
        <end position="572"/>
    </location>
</feature>
<dbReference type="GO" id="GO:0008017">
    <property type="term" value="F:microtubule binding"/>
    <property type="evidence" value="ECO:0007669"/>
    <property type="project" value="TreeGrafter"/>
</dbReference>
<dbReference type="GO" id="GO:1990498">
    <property type="term" value="C:mitotic spindle microtubule"/>
    <property type="evidence" value="ECO:0007669"/>
    <property type="project" value="TreeGrafter"/>
</dbReference>
<comment type="caution">
    <text evidence="3">The sequence shown here is derived from an EMBL/GenBank/DDBJ whole genome shotgun (WGS) entry which is preliminary data.</text>
</comment>
<feature type="domain" description="HAUS augmin-like complex subunit 6 N-terminal" evidence="2">
    <location>
        <begin position="42"/>
        <end position="250"/>
    </location>
</feature>
<dbReference type="PANTHER" id="PTHR16151">
    <property type="entry name" value="HAUS AUGMIN-LIKE COMPLEX SUBUNIT 6"/>
    <property type="match status" value="1"/>
</dbReference>
<evidence type="ECO:0000259" key="2">
    <source>
        <dbReference type="Pfam" id="PF14661"/>
    </source>
</evidence>
<protein>
    <recommendedName>
        <fullName evidence="2">HAUS augmin-like complex subunit 6 N-terminal domain-containing protein</fullName>
    </recommendedName>
</protein>
<dbReference type="PANTHER" id="PTHR16151:SF2">
    <property type="entry name" value="HAUS AUGMIN-LIKE COMPLEX SUBUNIT 6"/>
    <property type="match status" value="1"/>
</dbReference>
<feature type="region of interest" description="Disordered" evidence="1">
    <location>
        <begin position="614"/>
        <end position="637"/>
    </location>
</feature>
<dbReference type="GO" id="GO:0051225">
    <property type="term" value="P:spindle assembly"/>
    <property type="evidence" value="ECO:0007669"/>
    <property type="project" value="InterPro"/>
</dbReference>
<dbReference type="Pfam" id="PF14661">
    <property type="entry name" value="HAUS6_N"/>
    <property type="match status" value="1"/>
</dbReference>
<organism evidence="3 4">
    <name type="scientific">Lojkania enalia</name>
    <dbReference type="NCBI Taxonomy" id="147567"/>
    <lineage>
        <taxon>Eukaryota</taxon>
        <taxon>Fungi</taxon>
        <taxon>Dikarya</taxon>
        <taxon>Ascomycota</taxon>
        <taxon>Pezizomycotina</taxon>
        <taxon>Dothideomycetes</taxon>
        <taxon>Pleosporomycetidae</taxon>
        <taxon>Pleosporales</taxon>
        <taxon>Pleosporales incertae sedis</taxon>
        <taxon>Lojkania</taxon>
    </lineage>
</organism>
<dbReference type="InterPro" id="IPR026797">
    <property type="entry name" value="HAUS_6"/>
</dbReference>
<feature type="region of interest" description="Disordered" evidence="1">
    <location>
        <begin position="418"/>
        <end position="461"/>
    </location>
</feature>
<feature type="region of interest" description="Disordered" evidence="1">
    <location>
        <begin position="1"/>
        <end position="29"/>
    </location>
</feature>